<dbReference type="SUPFAM" id="SSF103473">
    <property type="entry name" value="MFS general substrate transporter"/>
    <property type="match status" value="1"/>
</dbReference>
<dbReference type="OrthoDB" id="6770063at2759"/>
<evidence type="ECO:0000256" key="6">
    <source>
        <dbReference type="SAM" id="Phobius"/>
    </source>
</evidence>
<evidence type="ECO:0000256" key="3">
    <source>
        <dbReference type="ARBA" id="ARBA00022989"/>
    </source>
</evidence>
<feature type="transmembrane region" description="Helical" evidence="6">
    <location>
        <begin position="367"/>
        <end position="387"/>
    </location>
</feature>
<gene>
    <name evidence="8" type="ORF">FA13DRAFT_1729864</name>
</gene>
<dbReference type="AlphaFoldDB" id="A0A4Y7TLE0"/>
<dbReference type="PANTHER" id="PTHR23502">
    <property type="entry name" value="MAJOR FACILITATOR SUPERFAMILY"/>
    <property type="match status" value="1"/>
</dbReference>
<evidence type="ECO:0000313" key="9">
    <source>
        <dbReference type="Proteomes" id="UP000298030"/>
    </source>
</evidence>
<keyword evidence="3 6" id="KW-1133">Transmembrane helix</keyword>
<feature type="transmembrane region" description="Helical" evidence="6">
    <location>
        <begin position="466"/>
        <end position="488"/>
    </location>
</feature>
<feature type="transmembrane region" description="Helical" evidence="6">
    <location>
        <begin position="433"/>
        <end position="454"/>
    </location>
</feature>
<evidence type="ECO:0000256" key="5">
    <source>
        <dbReference type="SAM" id="MobiDB-lite"/>
    </source>
</evidence>
<keyword evidence="2 6" id="KW-0812">Transmembrane</keyword>
<accession>A0A4Y7TLE0</accession>
<feature type="transmembrane region" description="Helical" evidence="6">
    <location>
        <begin position="189"/>
        <end position="208"/>
    </location>
</feature>
<dbReference type="GO" id="GO:0022857">
    <property type="term" value="F:transmembrane transporter activity"/>
    <property type="evidence" value="ECO:0007669"/>
    <property type="project" value="InterPro"/>
</dbReference>
<dbReference type="InterPro" id="IPR036259">
    <property type="entry name" value="MFS_trans_sf"/>
</dbReference>
<dbReference type="CDD" id="cd17323">
    <property type="entry name" value="MFS_Tpo1_MDR_like"/>
    <property type="match status" value="1"/>
</dbReference>
<feature type="transmembrane region" description="Helical" evidence="6">
    <location>
        <begin position="164"/>
        <end position="183"/>
    </location>
</feature>
<proteinExistence type="predicted"/>
<dbReference type="Proteomes" id="UP000298030">
    <property type="component" value="Unassembled WGS sequence"/>
</dbReference>
<dbReference type="Pfam" id="PF07690">
    <property type="entry name" value="MFS_1"/>
    <property type="match status" value="1"/>
</dbReference>
<feature type="domain" description="Major facilitator superfamily (MFS) profile" evidence="7">
    <location>
        <begin position="97"/>
        <end position="525"/>
    </location>
</feature>
<feature type="transmembrane region" description="Helical" evidence="6">
    <location>
        <begin position="500"/>
        <end position="522"/>
    </location>
</feature>
<organism evidence="8 9">
    <name type="scientific">Coprinellus micaceus</name>
    <name type="common">Glistening ink-cap mushroom</name>
    <name type="synonym">Coprinus micaceus</name>
    <dbReference type="NCBI Taxonomy" id="71717"/>
    <lineage>
        <taxon>Eukaryota</taxon>
        <taxon>Fungi</taxon>
        <taxon>Dikarya</taxon>
        <taxon>Basidiomycota</taxon>
        <taxon>Agaricomycotina</taxon>
        <taxon>Agaricomycetes</taxon>
        <taxon>Agaricomycetidae</taxon>
        <taxon>Agaricales</taxon>
        <taxon>Agaricineae</taxon>
        <taxon>Psathyrellaceae</taxon>
        <taxon>Coprinellus</taxon>
    </lineage>
</organism>
<feature type="transmembrane region" description="Helical" evidence="6">
    <location>
        <begin position="128"/>
        <end position="152"/>
    </location>
</feature>
<dbReference type="PROSITE" id="PS50850">
    <property type="entry name" value="MFS"/>
    <property type="match status" value="1"/>
</dbReference>
<dbReference type="FunFam" id="1.20.1250.20:FF:000011">
    <property type="entry name" value="MFS multidrug transporter, putative"/>
    <property type="match status" value="1"/>
</dbReference>
<feature type="transmembrane region" description="Helical" evidence="6">
    <location>
        <begin position="327"/>
        <end position="347"/>
    </location>
</feature>
<reference evidence="8 9" key="1">
    <citation type="journal article" date="2019" name="Nat. Ecol. Evol.">
        <title>Megaphylogeny resolves global patterns of mushroom evolution.</title>
        <authorList>
            <person name="Varga T."/>
            <person name="Krizsan K."/>
            <person name="Foldi C."/>
            <person name="Dima B."/>
            <person name="Sanchez-Garcia M."/>
            <person name="Sanchez-Ramirez S."/>
            <person name="Szollosi G.J."/>
            <person name="Szarkandi J.G."/>
            <person name="Papp V."/>
            <person name="Albert L."/>
            <person name="Andreopoulos W."/>
            <person name="Angelini C."/>
            <person name="Antonin V."/>
            <person name="Barry K.W."/>
            <person name="Bougher N.L."/>
            <person name="Buchanan P."/>
            <person name="Buyck B."/>
            <person name="Bense V."/>
            <person name="Catcheside P."/>
            <person name="Chovatia M."/>
            <person name="Cooper J."/>
            <person name="Damon W."/>
            <person name="Desjardin D."/>
            <person name="Finy P."/>
            <person name="Geml J."/>
            <person name="Haridas S."/>
            <person name="Hughes K."/>
            <person name="Justo A."/>
            <person name="Karasinski D."/>
            <person name="Kautmanova I."/>
            <person name="Kiss B."/>
            <person name="Kocsube S."/>
            <person name="Kotiranta H."/>
            <person name="LaButti K.M."/>
            <person name="Lechner B.E."/>
            <person name="Liimatainen K."/>
            <person name="Lipzen A."/>
            <person name="Lukacs Z."/>
            <person name="Mihaltcheva S."/>
            <person name="Morgado L.N."/>
            <person name="Niskanen T."/>
            <person name="Noordeloos M.E."/>
            <person name="Ohm R.A."/>
            <person name="Ortiz-Santana B."/>
            <person name="Ovrebo C."/>
            <person name="Racz N."/>
            <person name="Riley R."/>
            <person name="Savchenko A."/>
            <person name="Shiryaev A."/>
            <person name="Soop K."/>
            <person name="Spirin V."/>
            <person name="Szebenyi C."/>
            <person name="Tomsovsky M."/>
            <person name="Tulloss R.E."/>
            <person name="Uehling J."/>
            <person name="Grigoriev I.V."/>
            <person name="Vagvolgyi C."/>
            <person name="Papp T."/>
            <person name="Martin F.M."/>
            <person name="Miettinen O."/>
            <person name="Hibbett D.S."/>
            <person name="Nagy L.G."/>
        </authorList>
    </citation>
    <scope>NUCLEOTIDE SEQUENCE [LARGE SCALE GENOMIC DNA]</scope>
    <source>
        <strain evidence="8 9">FP101781</strain>
    </source>
</reference>
<dbReference type="InterPro" id="IPR011701">
    <property type="entry name" value="MFS"/>
</dbReference>
<feature type="compositionally biased region" description="Polar residues" evidence="5">
    <location>
        <begin position="13"/>
        <end position="25"/>
    </location>
</feature>
<protein>
    <submittedName>
        <fullName evidence="8">Multidrug resistance protein 4</fullName>
    </submittedName>
</protein>
<dbReference type="Gene3D" id="1.20.1250.20">
    <property type="entry name" value="MFS general substrate transporter like domains"/>
    <property type="match status" value="1"/>
</dbReference>
<name>A0A4Y7TLE0_COPMI</name>
<evidence type="ECO:0000259" key="7">
    <source>
        <dbReference type="PROSITE" id="PS50850"/>
    </source>
</evidence>
<evidence type="ECO:0000313" key="8">
    <source>
        <dbReference type="EMBL" id="TEB34352.1"/>
    </source>
</evidence>
<dbReference type="GO" id="GO:0005886">
    <property type="term" value="C:plasma membrane"/>
    <property type="evidence" value="ECO:0007669"/>
    <property type="project" value="TreeGrafter"/>
</dbReference>
<dbReference type="PANTHER" id="PTHR23502:SF60">
    <property type="entry name" value="MAJOR FACILITATOR SUPERFAMILY (MFS) PROFILE DOMAIN-CONTAINING PROTEIN-RELATED"/>
    <property type="match status" value="1"/>
</dbReference>
<dbReference type="STRING" id="71717.A0A4Y7TLE0"/>
<dbReference type="InterPro" id="IPR020846">
    <property type="entry name" value="MFS_dom"/>
</dbReference>
<comment type="caution">
    <text evidence="8">The sequence shown here is derived from an EMBL/GenBank/DDBJ whole genome shotgun (WGS) entry which is preliminary data.</text>
</comment>
<feature type="transmembrane region" description="Helical" evidence="6">
    <location>
        <begin position="220"/>
        <end position="244"/>
    </location>
</feature>
<evidence type="ECO:0000256" key="4">
    <source>
        <dbReference type="ARBA" id="ARBA00023136"/>
    </source>
</evidence>
<dbReference type="EMBL" id="QPFP01000010">
    <property type="protein sequence ID" value="TEB34352.1"/>
    <property type="molecule type" value="Genomic_DNA"/>
</dbReference>
<feature type="region of interest" description="Disordered" evidence="5">
    <location>
        <begin position="1"/>
        <end position="70"/>
    </location>
</feature>
<keyword evidence="9" id="KW-1185">Reference proteome</keyword>
<evidence type="ECO:0000256" key="1">
    <source>
        <dbReference type="ARBA" id="ARBA00004141"/>
    </source>
</evidence>
<feature type="transmembrane region" description="Helical" evidence="6">
    <location>
        <begin position="95"/>
        <end position="116"/>
    </location>
</feature>
<comment type="subcellular location">
    <subcellularLocation>
        <location evidence="1">Membrane</location>
        <topology evidence="1">Multi-pass membrane protein</topology>
    </subcellularLocation>
</comment>
<keyword evidence="4 6" id="KW-0472">Membrane</keyword>
<feature type="transmembrane region" description="Helical" evidence="6">
    <location>
        <begin position="250"/>
        <end position="272"/>
    </location>
</feature>
<feature type="transmembrane region" description="Helical" evidence="6">
    <location>
        <begin position="408"/>
        <end position="427"/>
    </location>
</feature>
<sequence length="541" mass="57977">MSDEKAMIAANDTPFSNLASTNSSRTHIDRTSDSKAPSSHSPDGDSMPPTKEHHLPGHGESALPEDKEGEAIENVEDDWEDDPENARNWPAAKKWTTVAIVSFYTFCSPLASSMMAPGIPEIAIRYGITNSTVIALTLCIFLLSFAIAPLILAPLSEMYGRTWVFHLGNLFTMAFSFGCAFAPNTGSLLAFRFLSGCSGSAPIACGGGSVGDLFAEKDRALAMALFSLGPLIGPIVGPIAGGFIAQEVGIKWVFIVIAILCGIASCIGIPFLRETYGPVIRLRRAQKSSDPEVAEKMHPHLQQAHGNKLHVLWENLERPVTMLFKSLICFILSLYMAFMYGIFYLMFATFAEFFAKTYGFKAGVGGLAYLGLGVGFLLATGVGAKAGNGIYLKLAAKNGGVGTPEMRVPALVFGSFFVPVGLFWYGWSAQAKLHWIMPIIGSGIFGFGMMTTFLPIQLYLVDSFEFAASAVAASSLFRSLLGFAFPLFGKQMFDALGLGGGNSLLGGLAIVLGIPFPIFLWYKGAALRARNPLTATRAKAA</sequence>
<evidence type="ECO:0000256" key="2">
    <source>
        <dbReference type="ARBA" id="ARBA00022692"/>
    </source>
</evidence>